<organism evidence="2 3">
    <name type="scientific">Aeromonas enteropelogenes</name>
    <name type="common">Aeromonas trota</name>
    <dbReference type="NCBI Taxonomy" id="29489"/>
    <lineage>
        <taxon>Bacteria</taxon>
        <taxon>Pseudomonadati</taxon>
        <taxon>Pseudomonadota</taxon>
        <taxon>Gammaproteobacteria</taxon>
        <taxon>Aeromonadales</taxon>
        <taxon>Aeromonadaceae</taxon>
        <taxon>Aeromonas</taxon>
    </lineage>
</organism>
<dbReference type="AlphaFoldDB" id="A0A175VKQ8"/>
<evidence type="ECO:0000259" key="1">
    <source>
        <dbReference type="PROSITE" id="PS51194"/>
    </source>
</evidence>
<proteinExistence type="predicted"/>
<reference evidence="2 3" key="1">
    <citation type="submission" date="2016-02" db="EMBL/GenBank/DDBJ databases">
        <title>Draft genome sequence of Aeromonas trota strain 1999lcr isolated from cerebrospinal fluid (CSF).</title>
        <authorList>
            <person name="Dallagassa C.B."/>
            <person name="Prediger K.C."/>
            <person name="Weiss V.A."/>
            <person name="Assis F.E."/>
            <person name="Baura V."/>
            <person name="Cruz L.M."/>
            <person name="Souza E.M."/>
            <person name="Pedrosa F.O."/>
            <person name="Fadel-Picheth C.M."/>
        </authorList>
    </citation>
    <scope>NUCLEOTIDE SEQUENCE [LARGE SCALE GENOMIC DNA]</scope>
    <source>
        <strain evidence="2 3">1999lcr</strain>
    </source>
</reference>
<dbReference type="InterPro" id="IPR027417">
    <property type="entry name" value="P-loop_NTPase"/>
</dbReference>
<comment type="caution">
    <text evidence="2">The sequence shown here is derived from an EMBL/GenBank/DDBJ whole genome shotgun (WGS) entry which is preliminary data.</text>
</comment>
<dbReference type="Gene3D" id="3.40.50.300">
    <property type="entry name" value="P-loop containing nucleotide triphosphate hydrolases"/>
    <property type="match status" value="1"/>
</dbReference>
<evidence type="ECO:0000313" key="3">
    <source>
        <dbReference type="Proteomes" id="UP000078435"/>
    </source>
</evidence>
<protein>
    <recommendedName>
        <fullName evidence="1">Helicase C-terminal domain-containing protein</fullName>
    </recommendedName>
</protein>
<gene>
    <name evidence="2" type="ORF">LCR_06440</name>
</gene>
<dbReference type="EMBL" id="JMGO02000002">
    <property type="protein sequence ID" value="KXU81344.1"/>
    <property type="molecule type" value="Genomic_DNA"/>
</dbReference>
<evidence type="ECO:0000313" key="2">
    <source>
        <dbReference type="EMBL" id="KXU81344.1"/>
    </source>
</evidence>
<dbReference type="PROSITE" id="PS51194">
    <property type="entry name" value="HELICASE_CTER"/>
    <property type="match status" value="1"/>
</dbReference>
<dbReference type="Proteomes" id="UP000078435">
    <property type="component" value="Unassembled WGS sequence"/>
</dbReference>
<dbReference type="InterPro" id="IPR001650">
    <property type="entry name" value="Helicase_C-like"/>
</dbReference>
<dbReference type="SUPFAM" id="SSF52540">
    <property type="entry name" value="P-loop containing nucleoside triphosphate hydrolases"/>
    <property type="match status" value="1"/>
</dbReference>
<name>A0A175VKQ8_AEREN</name>
<sequence>MVETFALEMYGELEKKNSSELFELSKIISENIHSEFYCVECIKKGIIYLHGKLPDLAKEFLEYKFKTLKNLNVVIANSVILEGVNFPIDNLFILNTHGLKAKDLINLIGRVNRLDSVFNKNDGSLSKLLPYVHFVNSTKYSKINSKMENKIKTLKKMVIKDEVKNPTLINFNYDGLHQEDLKSSDDDKDEFCGSKEEILKRIHERENFLLENDNNDNVKAEVAFIESGIDSIYTDPQKALETIKKRAAILVKKPLWKDTDTIDKIYAVFVDGLTELISDFAFKRLQHEAARRFYKLFITQRHTLSLKEHIDESVLYYLSIKNKPTGKLFYIGTAFGEIEKQNSFIKDRIDLSKKSYRELVNIALVKIKIENDFVSFTLNEYVKLLLEMSIIPEEEYNLFIYGSKNKEKSKFGRLGLSGLLISKLEKDRQLGNLIIDRFGRLTANNEFLKYINKQNEFIQFEIRKFLITDSSQT</sequence>
<accession>A0A175VKQ8</accession>
<feature type="domain" description="Helicase C-terminal" evidence="1">
    <location>
        <begin position="1"/>
        <end position="151"/>
    </location>
</feature>